<sequence length="91" mass="9187">MSAVNNFASLAPSFIAPATHAQIVTPSDTVDLTYVTRFISITAAGAVAVTTQDGDTLTIPSGAILPGYPFPIAVSRIFATGTTAAGIVAFS</sequence>
<evidence type="ECO:0000313" key="1">
    <source>
        <dbReference type="EMBL" id="OWK34966.1"/>
    </source>
</evidence>
<protein>
    <recommendedName>
        <fullName evidence="3">Phage protein</fullName>
    </recommendedName>
</protein>
<keyword evidence="2" id="KW-1185">Reference proteome</keyword>
<dbReference type="AlphaFoldDB" id="A0A225DCD8"/>
<gene>
    <name evidence="1" type="ORF">FRUB_09808</name>
</gene>
<comment type="caution">
    <text evidence="1">The sequence shown here is derived from an EMBL/GenBank/DDBJ whole genome shotgun (WGS) entry which is preliminary data.</text>
</comment>
<dbReference type="RefSeq" id="WP_088260182.1">
    <property type="nucleotide sequence ID" value="NZ_NIDE01000019.1"/>
</dbReference>
<evidence type="ECO:0000313" key="2">
    <source>
        <dbReference type="Proteomes" id="UP000214646"/>
    </source>
</evidence>
<accession>A0A225DCD8</accession>
<dbReference type="OrthoDB" id="7916272at2"/>
<organism evidence="1 2">
    <name type="scientific">Fimbriiglobus ruber</name>
    <dbReference type="NCBI Taxonomy" id="1908690"/>
    <lineage>
        <taxon>Bacteria</taxon>
        <taxon>Pseudomonadati</taxon>
        <taxon>Planctomycetota</taxon>
        <taxon>Planctomycetia</taxon>
        <taxon>Gemmatales</taxon>
        <taxon>Gemmataceae</taxon>
        <taxon>Fimbriiglobus</taxon>
    </lineage>
</organism>
<evidence type="ECO:0008006" key="3">
    <source>
        <dbReference type="Google" id="ProtNLM"/>
    </source>
</evidence>
<dbReference type="Proteomes" id="UP000214646">
    <property type="component" value="Unassembled WGS sequence"/>
</dbReference>
<reference evidence="2" key="1">
    <citation type="submission" date="2017-06" db="EMBL/GenBank/DDBJ databases">
        <title>Genome analysis of Fimbriiglobus ruber SP5, the first member of the order Planctomycetales with confirmed chitinolytic capability.</title>
        <authorList>
            <person name="Ravin N.V."/>
            <person name="Rakitin A.L."/>
            <person name="Ivanova A.A."/>
            <person name="Beletsky A.V."/>
            <person name="Kulichevskaya I.S."/>
            <person name="Mardanov A.V."/>
            <person name="Dedysh S.N."/>
        </authorList>
    </citation>
    <scope>NUCLEOTIDE SEQUENCE [LARGE SCALE GENOMIC DNA]</scope>
    <source>
        <strain evidence="2">SP5</strain>
    </source>
</reference>
<dbReference type="EMBL" id="NIDE01000019">
    <property type="protein sequence ID" value="OWK34966.1"/>
    <property type="molecule type" value="Genomic_DNA"/>
</dbReference>
<name>A0A225DCD8_9BACT</name>
<proteinExistence type="predicted"/>